<reference evidence="7 8" key="1">
    <citation type="submission" date="2019-03" db="EMBL/GenBank/DDBJ databases">
        <title>Comparative genomic analyses of the sweetpotato soil rot pathogen, Streptomyces ipomoeae.</title>
        <authorList>
            <person name="Ruschel Soares N."/>
            <person name="Badger J.H."/>
            <person name="Huguet-Tapia J.C."/>
            <person name="Clark C.A."/>
            <person name="Pettis G.S."/>
        </authorList>
    </citation>
    <scope>NUCLEOTIDE SEQUENCE [LARGE SCALE GENOMIC DNA]</scope>
    <source>
        <strain evidence="7 8">88-35</strain>
    </source>
</reference>
<dbReference type="Gene3D" id="1.10.10.60">
    <property type="entry name" value="Homeodomain-like"/>
    <property type="match status" value="1"/>
</dbReference>
<evidence type="ECO:0000313" key="8">
    <source>
        <dbReference type="Proteomes" id="UP000318720"/>
    </source>
</evidence>
<sequence>MTRGESGTGGRAGDGTGGGAGGVSGGGTETSGSGDIVRTLELLWDTGRRPSRGPKPGLTLDRIVEAAILVADAEGLEAVSMRRVATELGTGTMSLYRYVPGKAELLDLMLDRVQRPSEDPADFGDGGWRAALEALGRATLALYQRHPWLLQVNQSRPILGPSALDGMEKMLSRIKSMGLSDPELVSAIVMVDGYVVGAARTQLYQEEAERRTGLTDAEFWQAHMPVFEKVMASGRYPVLAGLSEDAFSSDFDHFEFGLQRMLDGLEVFVARRGEGAAGASRGDKCGGVGAGRDGGVPG</sequence>
<proteinExistence type="predicted"/>
<evidence type="ECO:0000256" key="2">
    <source>
        <dbReference type="ARBA" id="ARBA00023125"/>
    </source>
</evidence>
<dbReference type="InterPro" id="IPR001647">
    <property type="entry name" value="HTH_TetR"/>
</dbReference>
<dbReference type="GO" id="GO:0003700">
    <property type="term" value="F:DNA-binding transcription factor activity"/>
    <property type="evidence" value="ECO:0007669"/>
    <property type="project" value="TreeGrafter"/>
</dbReference>
<keyword evidence="3" id="KW-0804">Transcription</keyword>
<dbReference type="GO" id="GO:0000976">
    <property type="term" value="F:transcription cis-regulatory region binding"/>
    <property type="evidence" value="ECO:0007669"/>
    <property type="project" value="TreeGrafter"/>
</dbReference>
<feature type="region of interest" description="Disordered" evidence="5">
    <location>
        <begin position="277"/>
        <end position="298"/>
    </location>
</feature>
<evidence type="ECO:0000313" key="7">
    <source>
        <dbReference type="EMBL" id="TQE26441.1"/>
    </source>
</evidence>
<organism evidence="7 8">
    <name type="scientific">Streptomyces ipomoeae</name>
    <dbReference type="NCBI Taxonomy" id="103232"/>
    <lineage>
        <taxon>Bacteria</taxon>
        <taxon>Bacillati</taxon>
        <taxon>Actinomycetota</taxon>
        <taxon>Actinomycetes</taxon>
        <taxon>Kitasatosporales</taxon>
        <taxon>Streptomycetaceae</taxon>
        <taxon>Streptomyces</taxon>
    </lineage>
</organism>
<dbReference type="Pfam" id="PF00440">
    <property type="entry name" value="TetR_N"/>
    <property type="match status" value="1"/>
</dbReference>
<dbReference type="GO" id="GO:0045892">
    <property type="term" value="P:negative regulation of DNA-templated transcription"/>
    <property type="evidence" value="ECO:0007669"/>
    <property type="project" value="InterPro"/>
</dbReference>
<feature type="compositionally biased region" description="Gly residues" evidence="5">
    <location>
        <begin position="285"/>
        <end position="298"/>
    </location>
</feature>
<evidence type="ECO:0000259" key="6">
    <source>
        <dbReference type="PROSITE" id="PS50977"/>
    </source>
</evidence>
<dbReference type="RefSeq" id="WP_009307324.1">
    <property type="nucleotide sequence ID" value="NZ_SPAY01000062.1"/>
</dbReference>
<gene>
    <name evidence="7" type="ORF">Sipo8835_29395</name>
</gene>
<protein>
    <submittedName>
        <fullName evidence="7">TetR/AcrR family transcriptional regulator</fullName>
    </submittedName>
</protein>
<dbReference type="Pfam" id="PF02909">
    <property type="entry name" value="TetR_C_1"/>
    <property type="match status" value="1"/>
</dbReference>
<keyword evidence="2 4" id="KW-0238">DNA-binding</keyword>
<evidence type="ECO:0000256" key="1">
    <source>
        <dbReference type="ARBA" id="ARBA00023015"/>
    </source>
</evidence>
<dbReference type="Proteomes" id="UP000318720">
    <property type="component" value="Unassembled WGS sequence"/>
</dbReference>
<dbReference type="AlphaFoldDB" id="A0AAE8VYW7"/>
<dbReference type="InterPro" id="IPR004111">
    <property type="entry name" value="Repressor_TetR_C"/>
</dbReference>
<dbReference type="InterPro" id="IPR050109">
    <property type="entry name" value="HTH-type_TetR-like_transc_reg"/>
</dbReference>
<evidence type="ECO:0000256" key="3">
    <source>
        <dbReference type="ARBA" id="ARBA00023163"/>
    </source>
</evidence>
<keyword evidence="1" id="KW-0805">Transcription regulation</keyword>
<comment type="caution">
    <text evidence="7">The sequence shown here is derived from an EMBL/GenBank/DDBJ whole genome shotgun (WGS) entry which is preliminary data.</text>
</comment>
<dbReference type="SUPFAM" id="SSF46689">
    <property type="entry name" value="Homeodomain-like"/>
    <property type="match status" value="1"/>
</dbReference>
<dbReference type="Gene3D" id="1.10.357.10">
    <property type="entry name" value="Tetracycline Repressor, domain 2"/>
    <property type="match status" value="1"/>
</dbReference>
<dbReference type="PROSITE" id="PS50977">
    <property type="entry name" value="HTH_TETR_2"/>
    <property type="match status" value="1"/>
</dbReference>
<dbReference type="PANTHER" id="PTHR30055:SF151">
    <property type="entry name" value="TRANSCRIPTIONAL REGULATORY PROTEIN"/>
    <property type="match status" value="1"/>
</dbReference>
<feature type="compositionally biased region" description="Gly residues" evidence="5">
    <location>
        <begin position="1"/>
        <end position="29"/>
    </location>
</feature>
<name>A0AAE8VYW7_9ACTN</name>
<accession>A0AAE8VYW7</accession>
<dbReference type="PANTHER" id="PTHR30055">
    <property type="entry name" value="HTH-TYPE TRANSCRIPTIONAL REGULATOR RUTR"/>
    <property type="match status" value="1"/>
</dbReference>
<feature type="domain" description="HTH tetR-type" evidence="6">
    <location>
        <begin position="57"/>
        <end position="117"/>
    </location>
</feature>
<evidence type="ECO:0000256" key="4">
    <source>
        <dbReference type="PROSITE-ProRule" id="PRU00335"/>
    </source>
</evidence>
<evidence type="ECO:0000256" key="5">
    <source>
        <dbReference type="SAM" id="MobiDB-lite"/>
    </source>
</evidence>
<dbReference type="SUPFAM" id="SSF48498">
    <property type="entry name" value="Tetracyclin repressor-like, C-terminal domain"/>
    <property type="match status" value="1"/>
</dbReference>
<feature type="DNA-binding region" description="H-T-H motif" evidence="4">
    <location>
        <begin position="80"/>
        <end position="99"/>
    </location>
</feature>
<dbReference type="InterPro" id="IPR009057">
    <property type="entry name" value="Homeodomain-like_sf"/>
</dbReference>
<dbReference type="InterPro" id="IPR036271">
    <property type="entry name" value="Tet_transcr_reg_TetR-rel_C_sf"/>
</dbReference>
<dbReference type="EMBL" id="SPAZ01000237">
    <property type="protein sequence ID" value="TQE26441.1"/>
    <property type="molecule type" value="Genomic_DNA"/>
</dbReference>
<feature type="region of interest" description="Disordered" evidence="5">
    <location>
        <begin position="1"/>
        <end position="34"/>
    </location>
</feature>